<reference evidence="1" key="1">
    <citation type="submission" date="2020-08" db="EMBL/GenBank/DDBJ databases">
        <title>Genome public.</title>
        <authorList>
            <person name="Liu C."/>
            <person name="Sun Q."/>
        </authorList>
    </citation>
    <scope>NUCLEOTIDE SEQUENCE</scope>
    <source>
        <strain evidence="1">NSJ-32</strain>
    </source>
</reference>
<dbReference type="RefSeq" id="WP_177719215.1">
    <property type="nucleotide sequence ID" value="NZ_JACRSQ010000048.1"/>
</dbReference>
<dbReference type="Pfam" id="PF12715">
    <property type="entry name" value="Abhydrolase_7"/>
    <property type="match status" value="1"/>
</dbReference>
<sequence length="340" mass="37754">MSLPYPHNQNLIRTTVPSMRYREGENFQEWKAKGRSKLAELLGHPYESCEPDFRILSEKDCGDYREISFQFQSEPGYYVPCYFCIPVATSRKSPVVICLQGHSTGMHISLGRVKYPMDAESLGGDRDFAIQAVKQGFCAITVEQRCFGECGGTQTGPDCNNSSLIAMLIGRTTIGERVWDIQRLIDLLETGVFPQIDVSQICCMGNSAGGTATFYAACMDSRIRFAMPSCSVCTYEDSIAKVSHCTCNYIPGILHYFDMGDLAGLIAPRPLVIVAGKEDSIFPEDGVRKAYEEIERLYKACGAPENCKLVMGPGGHRFYADLSWPVMKAYMKQAGCECLM</sequence>
<proteinExistence type="predicted"/>
<dbReference type="InterPro" id="IPR029058">
    <property type="entry name" value="AB_hydrolase_fold"/>
</dbReference>
<dbReference type="SUPFAM" id="SSF53474">
    <property type="entry name" value="alpha/beta-Hydrolases"/>
    <property type="match status" value="1"/>
</dbReference>
<protein>
    <submittedName>
        <fullName evidence="1">Uncharacterized protein</fullName>
    </submittedName>
</protein>
<dbReference type="Proteomes" id="UP000657006">
    <property type="component" value="Unassembled WGS sequence"/>
</dbReference>
<dbReference type="EMBL" id="JACRSQ010000048">
    <property type="protein sequence ID" value="MBC8545136.1"/>
    <property type="molecule type" value="Genomic_DNA"/>
</dbReference>
<dbReference type="InterPro" id="IPR025890">
    <property type="entry name" value="Abhydrolase_bac"/>
</dbReference>
<comment type="caution">
    <text evidence="1">The sequence shown here is derived from an EMBL/GenBank/DDBJ whole genome shotgun (WGS) entry which is preliminary data.</text>
</comment>
<evidence type="ECO:0000313" key="2">
    <source>
        <dbReference type="Proteomes" id="UP000657006"/>
    </source>
</evidence>
<accession>A0A926I3H1</accession>
<gene>
    <name evidence="1" type="ORF">H8730_16475</name>
</gene>
<organism evidence="1 2">
    <name type="scientific">Bianquea renquensis</name>
    <dbReference type="NCBI Taxonomy" id="2763661"/>
    <lineage>
        <taxon>Bacteria</taxon>
        <taxon>Bacillati</taxon>
        <taxon>Bacillota</taxon>
        <taxon>Clostridia</taxon>
        <taxon>Eubacteriales</taxon>
        <taxon>Bianqueaceae</taxon>
        <taxon>Bianquea</taxon>
    </lineage>
</organism>
<name>A0A926I3H1_9FIRM</name>
<dbReference type="PANTHER" id="PTHR47381:SF3">
    <property type="entry name" value="ALPHA_BETA-HYDROLASES SUPERFAMILY PROTEIN"/>
    <property type="match status" value="1"/>
</dbReference>
<dbReference type="Gene3D" id="3.40.50.1820">
    <property type="entry name" value="alpha/beta hydrolase"/>
    <property type="match status" value="1"/>
</dbReference>
<dbReference type="AlphaFoldDB" id="A0A926I3H1"/>
<keyword evidence="2" id="KW-1185">Reference proteome</keyword>
<dbReference type="PANTHER" id="PTHR47381">
    <property type="entry name" value="ALPHA/BETA-HYDROLASES SUPERFAMILY PROTEIN"/>
    <property type="match status" value="1"/>
</dbReference>
<evidence type="ECO:0000313" key="1">
    <source>
        <dbReference type="EMBL" id="MBC8545136.1"/>
    </source>
</evidence>